<feature type="signal peptide" evidence="1">
    <location>
        <begin position="1"/>
        <end position="24"/>
    </location>
</feature>
<proteinExistence type="predicted"/>
<dbReference type="Pfam" id="PF13852">
    <property type="entry name" value="DUF4197"/>
    <property type="match status" value="1"/>
</dbReference>
<evidence type="ECO:0000313" key="3">
    <source>
        <dbReference type="Proteomes" id="UP000199150"/>
    </source>
</evidence>
<dbReference type="EMBL" id="FMTS01000005">
    <property type="protein sequence ID" value="SCW73066.1"/>
    <property type="molecule type" value="Genomic_DNA"/>
</dbReference>
<dbReference type="InterPro" id="IPR025245">
    <property type="entry name" value="DUF4197"/>
</dbReference>
<evidence type="ECO:0000256" key="1">
    <source>
        <dbReference type="SAM" id="SignalP"/>
    </source>
</evidence>
<keyword evidence="3" id="KW-1185">Reference proteome</keyword>
<dbReference type="Proteomes" id="UP000199150">
    <property type="component" value="Unassembled WGS sequence"/>
</dbReference>
<sequence length="225" mass="24120">MDRRFLLTGIVSLGAMSLASDALAKLSIADAQAGLRAALKQGADTAVTHLSQTNGYWGDPQIRIPLPKSLASAQKLLKPLGQSGLLDDLHLRMNRAAENAAPVARGLFVNAIQTLTINDAVGIIRGGNTAGTLYLQKKTTPALTAAFTPPMENAMQASGAVDYFDRAIKRNNLKSYFQTDAKTYLGQYATGLALQGLFIFVGREETAIRRDPAKRTTQILKSVFG</sequence>
<keyword evidence="1" id="KW-0732">Signal</keyword>
<dbReference type="STRING" id="260084.SAMN02927928_3019"/>
<protein>
    <recommendedName>
        <fullName evidence="4">DUF4197 domain-containing protein</fullName>
    </recommendedName>
</protein>
<feature type="chain" id="PRO_5011711915" description="DUF4197 domain-containing protein" evidence="1">
    <location>
        <begin position="25"/>
        <end position="225"/>
    </location>
</feature>
<evidence type="ECO:0000313" key="2">
    <source>
        <dbReference type="EMBL" id="SCW73066.1"/>
    </source>
</evidence>
<gene>
    <name evidence="2" type="ORF">SAMN02927928_3019</name>
</gene>
<reference evidence="3" key="1">
    <citation type="submission" date="2016-10" db="EMBL/GenBank/DDBJ databases">
        <authorList>
            <person name="Varghese N."/>
            <person name="Submissions S."/>
        </authorList>
    </citation>
    <scope>NUCLEOTIDE SEQUENCE [LARGE SCALE GENOMIC DNA]</scope>
    <source>
        <strain evidence="3">CGMCC 1.3431</strain>
    </source>
</reference>
<name>A0A1G4SVH2_9CAUL</name>
<organism evidence="2 3">
    <name type="scientific">Asticcacaulis taihuensis</name>
    <dbReference type="NCBI Taxonomy" id="260084"/>
    <lineage>
        <taxon>Bacteria</taxon>
        <taxon>Pseudomonadati</taxon>
        <taxon>Pseudomonadota</taxon>
        <taxon>Alphaproteobacteria</taxon>
        <taxon>Caulobacterales</taxon>
        <taxon>Caulobacteraceae</taxon>
        <taxon>Asticcacaulis</taxon>
    </lineage>
</organism>
<evidence type="ECO:0008006" key="4">
    <source>
        <dbReference type="Google" id="ProtNLM"/>
    </source>
</evidence>
<accession>A0A1G4SVH2</accession>
<dbReference type="AlphaFoldDB" id="A0A1G4SVH2"/>